<sequence>MNSDKTNQTLREIVACCQNIQQLIEYFGDNPTIFVQTNEYICAVIGQCMFLRDLVRFSLPYQWKQDHQEVVWIRVVRICNMCAHPYKNRLNLFRLWFFIKCDIPVLVAFCQKFLAQKK</sequence>
<reference evidence="1 2" key="1">
    <citation type="submission" date="2018-06" db="EMBL/GenBank/DDBJ databases">
        <authorList>
            <consortium name="Pathogen Informatics"/>
            <person name="Doyle S."/>
        </authorList>
    </citation>
    <scope>NUCLEOTIDE SEQUENCE [LARGE SCALE GENOMIC DNA]</scope>
    <source>
        <strain evidence="1 2">NCTC12360</strain>
    </source>
</reference>
<organism evidence="1 2">
    <name type="scientific">Enterococcus gallinarum</name>
    <dbReference type="NCBI Taxonomy" id="1353"/>
    <lineage>
        <taxon>Bacteria</taxon>
        <taxon>Bacillati</taxon>
        <taxon>Bacillota</taxon>
        <taxon>Bacilli</taxon>
        <taxon>Lactobacillales</taxon>
        <taxon>Enterococcaceae</taxon>
        <taxon>Enterococcus</taxon>
    </lineage>
</organism>
<evidence type="ECO:0008006" key="3">
    <source>
        <dbReference type="Google" id="ProtNLM"/>
    </source>
</evidence>
<name>A0A376HAL4_ENTGA</name>
<keyword evidence="2" id="KW-1185">Reference proteome</keyword>
<dbReference type="AlphaFoldDB" id="A0A376HAL4"/>
<dbReference type="EMBL" id="UFYW01000001">
    <property type="protein sequence ID" value="STD85179.1"/>
    <property type="molecule type" value="Genomic_DNA"/>
</dbReference>
<dbReference type="RefSeq" id="WP_060813904.1">
    <property type="nucleotide sequence ID" value="NZ_JBHULA010000004.1"/>
</dbReference>
<evidence type="ECO:0000313" key="1">
    <source>
        <dbReference type="EMBL" id="STD85179.1"/>
    </source>
</evidence>
<dbReference type="OrthoDB" id="4829434at2"/>
<accession>A0A376HAL4</accession>
<proteinExistence type="predicted"/>
<protein>
    <recommendedName>
        <fullName evidence="3">DUF86 domain-containing protein</fullName>
    </recommendedName>
</protein>
<dbReference type="Proteomes" id="UP000254807">
    <property type="component" value="Unassembled WGS sequence"/>
</dbReference>
<gene>
    <name evidence="1" type="ORF">NCTC12360_03733</name>
</gene>
<evidence type="ECO:0000313" key="2">
    <source>
        <dbReference type="Proteomes" id="UP000254807"/>
    </source>
</evidence>